<protein>
    <submittedName>
        <fullName evidence="3">Uncharacterized protein</fullName>
    </submittedName>
</protein>
<reference evidence="3 4" key="1">
    <citation type="submission" date="2024-02" db="EMBL/GenBank/DDBJ databases">
        <authorList>
            <person name="Chen Y."/>
            <person name="Shah S."/>
            <person name="Dougan E. K."/>
            <person name="Thang M."/>
            <person name="Chan C."/>
        </authorList>
    </citation>
    <scope>NUCLEOTIDE SEQUENCE [LARGE SCALE GENOMIC DNA]</scope>
</reference>
<gene>
    <name evidence="3" type="ORF">CCMP2556_LOCUS49504</name>
</gene>
<keyword evidence="4" id="KW-1185">Reference proteome</keyword>
<evidence type="ECO:0000256" key="2">
    <source>
        <dbReference type="SAM" id="MobiDB-lite"/>
    </source>
</evidence>
<evidence type="ECO:0000313" key="4">
    <source>
        <dbReference type="Proteomes" id="UP001642484"/>
    </source>
</evidence>
<evidence type="ECO:0000313" key="3">
    <source>
        <dbReference type="EMBL" id="CAK9105834.1"/>
    </source>
</evidence>
<evidence type="ECO:0000256" key="1">
    <source>
        <dbReference type="SAM" id="Coils"/>
    </source>
</evidence>
<feature type="coiled-coil region" evidence="1">
    <location>
        <begin position="439"/>
        <end position="466"/>
    </location>
</feature>
<name>A0ABP0S0H3_9DINO</name>
<sequence length="1098" mass="121662">MICCRLQKEVIPLGSFEAYVDKTFDTEAQRVHLMEGDWLEFTFEPSCGFFLSQNMCLRKVYAAAFKTGGCFLRPYMLGFRRDFGYSSMCEPEQMILLAQLFLQEGFRTDPDLGGTEKITICDEMEPFAAGFVKGWRRSTTFLAVLAGLKALEIKAEDIPKQFAASSKTIHCTVGNFSSIREQIFANRGITLASTQTRKAPHAFNFLRQIECLSRAGYGGASAQFEADWQQSIDWSNSTAVCKAFQIGKWEGAAVSCLQANVEPAIVSMLRDCVSTRGMRSFISHEVVGRGCFNTGWTSASGNQESWHSQLTNGQDGALVKLFTQRYCHDWDALTDGMKRQCTYKEAVSLHQVTGLFLHFLQTLETYLPSGQYPAAREKLTGMFLLGGLDAELQLQGETTVPPGDVRAIGAFRNLISSHESQQASVQEERARERELKVRQATLEQIKGQLEDDIKRLRDTLPSKQAQTVETALDMKYLKDRQAKHVGAHSRKGFEFVAEWMRKNCRVVFISVKDDGEGSSMSNTLSEFSKYIAERGNTTGTTHVICSIDATLWPASNQYMLDSVSLMQNVCALGPQNVGLVQNPVFHAGTTMQALVKHSRRLEDALMKSELDITQRVTLLFQKEAARQGSDKRPLTQVAVSPVASKACKWSDCEVHQTGLVGPLKGVACHRMIVEGFLRGMSFNCDHDTVVLFDVYAEFSKAIVEMTLEGKKPDQPDLIYYGVFRDDSDRPGASQIHKKVLHDIESKIFQHWDGLSSSPSKTRPKSQPSRLVSGLTLISCTEQGPMWPSSLNSKFAAGSPEAKELETLMKEFNTEFPPPSNTNTSSGTTATTPASTTQRASGQPDFSVDGGKEPLDVTRVVDLLVEAPPPPDQRLCCVNGRASKPNVLVDKHYKIWIGNPGDQEASYSGEIFGFNTGSFEYKVINHTSKRDASGIAFRLTTDTDLIVHDKVVLPFCKFLHNAAVKHGLADVTLTDHLLEPKLHPAVEGEQEQLPVSFRYNVRPAASMRTNVFKANPLQQNADVKFNNLGAIFVGKWQDLPDSKVLDVLWEAGGSLEGVLGATDTLRLVQMQGNKIVPTKPKMHLTAVVTVPPNSWVQLP</sequence>
<feature type="compositionally biased region" description="Low complexity" evidence="2">
    <location>
        <begin position="820"/>
        <end position="836"/>
    </location>
</feature>
<accession>A0ABP0S0H3</accession>
<dbReference type="EMBL" id="CAXAMN010026805">
    <property type="protein sequence ID" value="CAK9105834.1"/>
    <property type="molecule type" value="Genomic_DNA"/>
</dbReference>
<organism evidence="3 4">
    <name type="scientific">Durusdinium trenchii</name>
    <dbReference type="NCBI Taxonomy" id="1381693"/>
    <lineage>
        <taxon>Eukaryota</taxon>
        <taxon>Sar</taxon>
        <taxon>Alveolata</taxon>
        <taxon>Dinophyceae</taxon>
        <taxon>Suessiales</taxon>
        <taxon>Symbiodiniaceae</taxon>
        <taxon>Durusdinium</taxon>
    </lineage>
</organism>
<keyword evidence="1" id="KW-0175">Coiled coil</keyword>
<feature type="region of interest" description="Disordered" evidence="2">
    <location>
        <begin position="812"/>
        <end position="852"/>
    </location>
</feature>
<comment type="caution">
    <text evidence="3">The sequence shown here is derived from an EMBL/GenBank/DDBJ whole genome shotgun (WGS) entry which is preliminary data.</text>
</comment>
<dbReference type="Proteomes" id="UP001642484">
    <property type="component" value="Unassembled WGS sequence"/>
</dbReference>
<proteinExistence type="predicted"/>